<dbReference type="GeneID" id="84591568"/>
<dbReference type="AlphaFoldDB" id="A0AAJ8E236"/>
<dbReference type="KEGG" id="ang:An08g00260"/>
<evidence type="ECO:0000256" key="1">
    <source>
        <dbReference type="SAM" id="MobiDB-lite"/>
    </source>
</evidence>
<gene>
    <name evidence="2" type="ORF">An08g00260</name>
</gene>
<evidence type="ECO:0000313" key="2">
    <source>
        <dbReference type="RefSeq" id="XP_059603861.1"/>
    </source>
</evidence>
<reference evidence="2" key="1">
    <citation type="submission" date="2025-02" db="EMBL/GenBank/DDBJ databases">
        <authorList>
            <consortium name="NCBI Genome Project"/>
        </authorList>
    </citation>
    <scope>NUCLEOTIDE SEQUENCE</scope>
</reference>
<protein>
    <submittedName>
        <fullName evidence="2">Uncharacterized protein</fullName>
    </submittedName>
</protein>
<proteinExistence type="predicted"/>
<feature type="compositionally biased region" description="Polar residues" evidence="1">
    <location>
        <begin position="76"/>
        <end position="88"/>
    </location>
</feature>
<sequence length="213" mass="23313">MDDPDRGEIHHSYPCITSDTALAYAAMTRSFMLPVVTAIHRSDREGDTVSTCQYGDPGVWLLFEMKPECREKCGTNVGSQHQGQTNGWTGRLGHASRDREESKGRSVLAANLSEMRVISPPSLILHTAADRFALERTTQDPPSSCTGPYGLVGESYVCPGAHLTESLNSVEVCGSSPKLPNPHSHPLSIITHGCRREKNNTSNGHYIKKIKKL</sequence>
<feature type="region of interest" description="Disordered" evidence="1">
    <location>
        <begin position="75"/>
        <end position="103"/>
    </location>
</feature>
<reference evidence="2" key="2">
    <citation type="submission" date="2025-08" db="UniProtKB">
        <authorList>
            <consortium name="RefSeq"/>
        </authorList>
    </citation>
    <scope>IDENTIFICATION</scope>
</reference>
<dbReference type="RefSeq" id="XP_059603861.1">
    <property type="nucleotide sequence ID" value="XM_059748777.1"/>
</dbReference>
<name>A0AAJ8E236_ASPNG</name>
<accession>A0AAJ8E236</accession>
<organism evidence="2">
    <name type="scientific">Aspergillus niger</name>
    <dbReference type="NCBI Taxonomy" id="5061"/>
    <lineage>
        <taxon>Eukaryota</taxon>
        <taxon>Fungi</taxon>
        <taxon>Dikarya</taxon>
        <taxon>Ascomycota</taxon>
        <taxon>Pezizomycotina</taxon>
        <taxon>Eurotiomycetes</taxon>
        <taxon>Eurotiomycetidae</taxon>
        <taxon>Eurotiales</taxon>
        <taxon>Aspergillaceae</taxon>
        <taxon>Aspergillus</taxon>
        <taxon>Aspergillus subgen. Circumdati</taxon>
    </lineage>
</organism>